<dbReference type="Proteomes" id="UP000436513">
    <property type="component" value="Segment"/>
</dbReference>
<protein>
    <submittedName>
        <fullName evidence="2">Putative baseplate wedge subunit</fullName>
    </submittedName>
</protein>
<proteinExistence type="predicted"/>
<name>A0A6B9J2V5_9CAUD</name>
<dbReference type="SUPFAM" id="SSF89433">
    <property type="entry name" value="Baseplate structural protein gp8"/>
    <property type="match status" value="1"/>
</dbReference>
<dbReference type="InterPro" id="IPR042302">
    <property type="entry name" value="E1_FCCH_sf"/>
</dbReference>
<dbReference type="Pfam" id="PF16190">
    <property type="entry name" value="E1_FCCH"/>
    <property type="match status" value="1"/>
</dbReference>
<evidence type="ECO:0000313" key="2">
    <source>
        <dbReference type="EMBL" id="QGZ13852.1"/>
    </source>
</evidence>
<feature type="domain" description="Ubiquitin-activating enzyme E1 FCCH" evidence="1">
    <location>
        <begin position="47"/>
        <end position="109"/>
    </location>
</feature>
<gene>
    <name evidence="2" type="ORF">RL38J1_072</name>
</gene>
<dbReference type="InterPro" id="IPR036327">
    <property type="entry name" value="Gp8_sf"/>
</dbReference>
<dbReference type="InterPro" id="IPR032418">
    <property type="entry name" value="E1_FCCH"/>
</dbReference>
<evidence type="ECO:0000259" key="1">
    <source>
        <dbReference type="Pfam" id="PF16190"/>
    </source>
</evidence>
<reference evidence="2 3" key="1">
    <citation type="submission" date="2019-10" db="EMBL/GenBank/DDBJ databases">
        <title>Complete genome sequence of bacteriophage vB_RLeM_RL38JI.</title>
        <authorList>
            <person name="Gunathilake D."/>
            <person name="Bhat S."/>
            <person name="Yost C.K."/>
            <person name="Hynes M.F."/>
        </authorList>
    </citation>
    <scope>NUCLEOTIDE SEQUENCE [LARGE SCALE GENOMIC DNA]</scope>
</reference>
<organism evidence="2 3">
    <name type="scientific">Rhizobium phage RL38J1</name>
    <dbReference type="NCBI Taxonomy" id="2663232"/>
    <lineage>
        <taxon>Viruses</taxon>
        <taxon>Duplodnaviria</taxon>
        <taxon>Heunggongvirae</taxon>
        <taxon>Uroviricota</taxon>
        <taxon>Caudoviricetes</taxon>
        <taxon>Pootjesviridae</taxon>
        <taxon>Innesvirus</taxon>
        <taxon>Innesvirus RL38J1</taxon>
    </lineage>
</organism>
<sequence>MTNQLRVDLANQFVSSPSSKLPLYFFFGSMTSWKNNFAILDIDNGSTTTIRSTTDHRVSEGDTVRVKDVVGMTQINELEGAVISVAGDSFVVDIDSSGFSTYVSGGHVETYVSVADEVEVLDDIKAKILAMKFISGDMLCHVIKRNDYEAGKVFDAYDPTMDMTDMNFYCFSGGSIYVCLDNAKGMISTTRPVGSSRSPQNYSDGYIWKFVQRVDNTDMAQFGSADWLPVRPLKYVNNQKGSIQSILVKNRGSAYKHNDKVKIVGDGQGAKFSIGRFFGNGSIMNIVPINHGVGYTWAKAWIESASGEEAELEVNINKFDQIVDPVRELLAHTVRVNVSLNGSEDGQIYLGPIRTAGIIRPDIDGVDDLEDIVDARSILEVEGDGQIFNVGDEITGLISQTRAICAGAEPSRLFFVEEAGSGFVEGEIVTSGVKSVVTGAITRFDASILDNSNYIIVKNFVFQNRNADQVDNYIFTIKF</sequence>
<evidence type="ECO:0000313" key="3">
    <source>
        <dbReference type="Proteomes" id="UP000436513"/>
    </source>
</evidence>
<dbReference type="Gene3D" id="2.40.30.180">
    <property type="entry name" value="Ubiquitin-activating enzyme E1, FCCH domain"/>
    <property type="match status" value="1"/>
</dbReference>
<keyword evidence="3" id="KW-1185">Reference proteome</keyword>
<dbReference type="EMBL" id="MN549360">
    <property type="protein sequence ID" value="QGZ13852.1"/>
    <property type="molecule type" value="Genomic_DNA"/>
</dbReference>
<accession>A0A6B9J2V5</accession>